<dbReference type="EMBL" id="VCQU01000012">
    <property type="protein sequence ID" value="NMN98776.1"/>
    <property type="molecule type" value="Genomic_DNA"/>
</dbReference>
<dbReference type="PANTHER" id="PTHR43877">
    <property type="entry name" value="AMINOALKYLPHOSPHONATE N-ACETYLTRANSFERASE-RELATED-RELATED"/>
    <property type="match status" value="1"/>
</dbReference>
<dbReference type="Gene3D" id="3.40.630.30">
    <property type="match status" value="1"/>
</dbReference>
<evidence type="ECO:0000313" key="5">
    <source>
        <dbReference type="Proteomes" id="UP000535543"/>
    </source>
</evidence>
<protein>
    <submittedName>
        <fullName evidence="4">GNAT family N-acetyltransferase</fullName>
    </submittedName>
</protein>
<keyword evidence="1 4" id="KW-0808">Transferase</keyword>
<dbReference type="InterPro" id="IPR016181">
    <property type="entry name" value="Acyl_CoA_acyltransferase"/>
</dbReference>
<dbReference type="AlphaFoldDB" id="A0A848KLQ2"/>
<organism evidence="4 5">
    <name type="scientific">Antrihabitans stalactiti</name>
    <dbReference type="NCBI Taxonomy" id="2584121"/>
    <lineage>
        <taxon>Bacteria</taxon>
        <taxon>Bacillati</taxon>
        <taxon>Actinomycetota</taxon>
        <taxon>Actinomycetes</taxon>
        <taxon>Mycobacteriales</taxon>
        <taxon>Nocardiaceae</taxon>
        <taxon>Antrihabitans</taxon>
    </lineage>
</organism>
<dbReference type="PANTHER" id="PTHR43877:SF5">
    <property type="entry name" value="BLL8307 PROTEIN"/>
    <property type="match status" value="1"/>
</dbReference>
<evidence type="ECO:0000259" key="3">
    <source>
        <dbReference type="PROSITE" id="PS51186"/>
    </source>
</evidence>
<evidence type="ECO:0000313" key="4">
    <source>
        <dbReference type="EMBL" id="NMN98776.1"/>
    </source>
</evidence>
<evidence type="ECO:0000256" key="1">
    <source>
        <dbReference type="ARBA" id="ARBA00022679"/>
    </source>
</evidence>
<name>A0A848KLQ2_9NOCA</name>
<dbReference type="Proteomes" id="UP000535543">
    <property type="component" value="Unassembled WGS sequence"/>
</dbReference>
<gene>
    <name evidence="4" type="ORF">FGL95_27455</name>
</gene>
<reference evidence="4 5" key="2">
    <citation type="submission" date="2020-06" db="EMBL/GenBank/DDBJ databases">
        <title>Antribacter stalactiti gen. nov., sp. nov., a new member of the family Nacardiaceae isolated from a cave.</title>
        <authorList>
            <person name="Kim I.S."/>
        </authorList>
    </citation>
    <scope>NUCLEOTIDE SEQUENCE [LARGE SCALE GENOMIC DNA]</scope>
    <source>
        <strain evidence="4 5">YC2-7</strain>
    </source>
</reference>
<accession>A0A848KLQ2</accession>
<keyword evidence="5" id="KW-1185">Reference proteome</keyword>
<dbReference type="InterPro" id="IPR000182">
    <property type="entry name" value="GNAT_dom"/>
</dbReference>
<reference evidence="4 5" key="1">
    <citation type="submission" date="2019-05" db="EMBL/GenBank/DDBJ databases">
        <authorList>
            <person name="Lee S.D."/>
        </authorList>
    </citation>
    <scope>NUCLEOTIDE SEQUENCE [LARGE SCALE GENOMIC DNA]</scope>
    <source>
        <strain evidence="4 5">YC2-7</strain>
    </source>
</reference>
<evidence type="ECO:0000256" key="2">
    <source>
        <dbReference type="ARBA" id="ARBA00023315"/>
    </source>
</evidence>
<dbReference type="PROSITE" id="PS51186">
    <property type="entry name" value="GNAT"/>
    <property type="match status" value="1"/>
</dbReference>
<dbReference type="CDD" id="cd04301">
    <property type="entry name" value="NAT_SF"/>
    <property type="match status" value="1"/>
</dbReference>
<dbReference type="InterPro" id="IPR050832">
    <property type="entry name" value="Bact_Acetyltransf"/>
</dbReference>
<keyword evidence="2" id="KW-0012">Acyltransferase</keyword>
<dbReference type="Pfam" id="PF00583">
    <property type="entry name" value="Acetyltransf_1"/>
    <property type="match status" value="1"/>
</dbReference>
<proteinExistence type="predicted"/>
<dbReference type="GO" id="GO:0016747">
    <property type="term" value="F:acyltransferase activity, transferring groups other than amino-acyl groups"/>
    <property type="evidence" value="ECO:0007669"/>
    <property type="project" value="InterPro"/>
</dbReference>
<comment type="caution">
    <text evidence="4">The sequence shown here is derived from an EMBL/GenBank/DDBJ whole genome shotgun (WGS) entry which is preliminary data.</text>
</comment>
<feature type="domain" description="N-acetyltransferase" evidence="3">
    <location>
        <begin position="8"/>
        <end position="152"/>
    </location>
</feature>
<dbReference type="SUPFAM" id="SSF55729">
    <property type="entry name" value="Acyl-CoA N-acyltransferases (Nat)"/>
    <property type="match status" value="1"/>
</dbReference>
<sequence length="153" mass="17230">MRIETDDLSSPAVAEFLLDHLTEMRSTSPPESTHALGIEALRGPDITVWTVWADRTLVGCGAVQDIGDEQCELKSMRTSPRHKRIGVASALLDHILTEATIRGYRRMYLETGSMNFYEPARKLYLKNGFEFCEPFGQYAPDPNSVFMTKSLSR</sequence>